<evidence type="ECO:0000256" key="2">
    <source>
        <dbReference type="SAM" id="SignalP"/>
    </source>
</evidence>
<evidence type="ECO:0000313" key="4">
    <source>
        <dbReference type="Proteomes" id="UP000245765"/>
    </source>
</evidence>
<protein>
    <submittedName>
        <fullName evidence="3">Uncharacterized protein</fullName>
    </submittedName>
</protein>
<gene>
    <name evidence="3" type="ORF">DFH01_14930</name>
</gene>
<organism evidence="3 4">
    <name type="scientific">Falsiroseomonas bella</name>
    <dbReference type="NCBI Taxonomy" id="2184016"/>
    <lineage>
        <taxon>Bacteria</taxon>
        <taxon>Pseudomonadati</taxon>
        <taxon>Pseudomonadota</taxon>
        <taxon>Alphaproteobacteria</taxon>
        <taxon>Acetobacterales</taxon>
        <taxon>Roseomonadaceae</taxon>
        <taxon>Falsiroseomonas</taxon>
    </lineage>
</organism>
<name>A0A317FFR9_9PROT</name>
<sequence>MAKKWLTHAAGATLFAAAALGAPQAAQAQWGGNYDTYQYGQRTPYRGGERYERFDREPDWSGYNQFNPRRNDGYGYGNRYGGRPYAGGERYERFDREPDRSGYNQYNPRRNYGGYGYGGDAGTRYGQRSERYYDRMEDRYDRLESRSDDWDSDWDLW</sequence>
<feature type="region of interest" description="Disordered" evidence="1">
    <location>
        <begin position="87"/>
        <end position="127"/>
    </location>
</feature>
<proteinExistence type="predicted"/>
<evidence type="ECO:0000313" key="3">
    <source>
        <dbReference type="EMBL" id="PWS36448.1"/>
    </source>
</evidence>
<dbReference type="Proteomes" id="UP000245765">
    <property type="component" value="Unassembled WGS sequence"/>
</dbReference>
<accession>A0A317FFR9</accession>
<dbReference type="EMBL" id="QGNA01000003">
    <property type="protein sequence ID" value="PWS36448.1"/>
    <property type="molecule type" value="Genomic_DNA"/>
</dbReference>
<keyword evidence="4" id="KW-1185">Reference proteome</keyword>
<feature type="chain" id="PRO_5016468269" evidence="2">
    <location>
        <begin position="29"/>
        <end position="157"/>
    </location>
</feature>
<dbReference type="AlphaFoldDB" id="A0A317FFR9"/>
<keyword evidence="2" id="KW-0732">Signal</keyword>
<feature type="signal peptide" evidence="2">
    <location>
        <begin position="1"/>
        <end position="28"/>
    </location>
</feature>
<dbReference type="RefSeq" id="WP_109871241.1">
    <property type="nucleotide sequence ID" value="NZ_QGNA01000003.1"/>
</dbReference>
<feature type="compositionally biased region" description="Basic and acidic residues" evidence="1">
    <location>
        <begin position="89"/>
        <end position="100"/>
    </location>
</feature>
<feature type="compositionally biased region" description="Low complexity" evidence="1">
    <location>
        <begin position="102"/>
        <end position="112"/>
    </location>
</feature>
<comment type="caution">
    <text evidence="3">The sequence shown here is derived from an EMBL/GenBank/DDBJ whole genome shotgun (WGS) entry which is preliminary data.</text>
</comment>
<evidence type="ECO:0000256" key="1">
    <source>
        <dbReference type="SAM" id="MobiDB-lite"/>
    </source>
</evidence>
<reference evidence="4" key="1">
    <citation type="submission" date="2018-05" db="EMBL/GenBank/DDBJ databases">
        <authorList>
            <person name="Du Z."/>
            <person name="Wang X."/>
        </authorList>
    </citation>
    <scope>NUCLEOTIDE SEQUENCE [LARGE SCALE GENOMIC DNA]</scope>
    <source>
        <strain evidence="4">CQN31</strain>
    </source>
</reference>